<organism evidence="8 9">
    <name type="scientific">Gluconacetobacter liquefaciens</name>
    <name type="common">Acetobacter liquefaciens</name>
    <dbReference type="NCBI Taxonomy" id="89584"/>
    <lineage>
        <taxon>Bacteria</taxon>
        <taxon>Pseudomonadati</taxon>
        <taxon>Pseudomonadota</taxon>
        <taxon>Alphaproteobacteria</taxon>
        <taxon>Acetobacterales</taxon>
        <taxon>Acetobacteraceae</taxon>
        <taxon>Gluconacetobacter</taxon>
    </lineage>
</organism>
<proteinExistence type="inferred from homology"/>
<dbReference type="PANTHER" id="PTHR43026">
    <property type="entry name" value="2-HYDROXYACID DEHYDROGENASE HOMOLOG 1-RELATED"/>
    <property type="match status" value="1"/>
</dbReference>
<dbReference type="InterPro" id="IPR006140">
    <property type="entry name" value="D-isomer_DH_NAD-bd"/>
</dbReference>
<accession>A0A370FXC1</accession>
<dbReference type="InterPro" id="IPR036291">
    <property type="entry name" value="NAD(P)-bd_dom_sf"/>
</dbReference>
<reference evidence="7 10" key="2">
    <citation type="submission" date="2020-04" db="EMBL/GenBank/DDBJ databases">
        <title>Description of novel Gluconacetobacter.</title>
        <authorList>
            <person name="Sombolestani A."/>
        </authorList>
    </citation>
    <scope>NUCLEOTIDE SEQUENCE [LARGE SCALE GENOMIC DNA]</scope>
    <source>
        <strain evidence="7 10">LMG 1382</strain>
    </source>
</reference>
<dbReference type="InterPro" id="IPR058205">
    <property type="entry name" value="D-LDH-like"/>
</dbReference>
<dbReference type="EMBL" id="QQAW01000011">
    <property type="protein sequence ID" value="RDI36297.1"/>
    <property type="molecule type" value="Genomic_DNA"/>
</dbReference>
<dbReference type="Proteomes" id="UP000254958">
    <property type="component" value="Unassembled WGS sequence"/>
</dbReference>
<dbReference type="GO" id="GO:0051287">
    <property type="term" value="F:NAD binding"/>
    <property type="evidence" value="ECO:0007669"/>
    <property type="project" value="InterPro"/>
</dbReference>
<dbReference type="FunFam" id="3.40.50.720:FF:000041">
    <property type="entry name" value="D-3-phosphoglycerate dehydrogenase"/>
    <property type="match status" value="1"/>
</dbReference>
<dbReference type="PROSITE" id="PS00671">
    <property type="entry name" value="D_2_HYDROXYACID_DH_3"/>
    <property type="match status" value="1"/>
</dbReference>
<keyword evidence="2 4" id="KW-0560">Oxidoreductase</keyword>
<dbReference type="OrthoDB" id="9793626at2"/>
<protein>
    <submittedName>
        <fullName evidence="8">D-lactate dehydrogenase</fullName>
    </submittedName>
    <submittedName>
        <fullName evidence="7">Hydroxyacid dehydrogenase</fullName>
    </submittedName>
</protein>
<sequence length="335" mass="35495">MKIVLFSANEAETAQAITALDPAFTVTSVAGPITAEIVDSYTDADVISGFAGCDFSAAILSRLPKLRFIAIRATGFDSVDLDYCRAHGIQVSNVPVYGDSTVAEHAFGLLLALSRSTVPCAEATRRGDFAYTPARGFELRGKIFGAIGTGHIGRRAIEMAHGFGMSVIAYDEYPSPLLRDAPNVRYAPLDELLAQADIISLHVPATPETDGMIGESQFARMKRGAVLINTARGQVVDNAALLRALESGYLAAAGLDVLPDESLLRHPAALFAPDTPAAPATMRDVLAARVLASLPNVIVTPHNAYNTAEAFRRITETTAANIKAFAQGNPINLVT</sequence>
<dbReference type="AlphaFoldDB" id="A0A370FXC1"/>
<evidence type="ECO:0000313" key="9">
    <source>
        <dbReference type="Proteomes" id="UP000254958"/>
    </source>
</evidence>
<reference evidence="8 9" key="1">
    <citation type="submission" date="2018-07" db="EMBL/GenBank/DDBJ databases">
        <title>Genomic Encyclopedia of Type Strains, Phase IV (KMG-IV): sequencing the most valuable type-strain genomes for metagenomic binning, comparative biology and taxonomic classification.</title>
        <authorList>
            <person name="Goeker M."/>
        </authorList>
    </citation>
    <scope>NUCLEOTIDE SEQUENCE [LARGE SCALE GENOMIC DNA]</scope>
    <source>
        <strain evidence="8 9">DSM 5603</strain>
    </source>
</reference>
<name>A0A370FXC1_GLULI</name>
<comment type="similarity">
    <text evidence="1 4">Belongs to the D-isomer specific 2-hydroxyacid dehydrogenase family.</text>
</comment>
<evidence type="ECO:0000256" key="3">
    <source>
        <dbReference type="ARBA" id="ARBA00023027"/>
    </source>
</evidence>
<evidence type="ECO:0000259" key="5">
    <source>
        <dbReference type="Pfam" id="PF00389"/>
    </source>
</evidence>
<dbReference type="RefSeq" id="WP_114728750.1">
    <property type="nucleotide sequence ID" value="NZ_BJMI01000047.1"/>
</dbReference>
<dbReference type="InterPro" id="IPR006139">
    <property type="entry name" value="D-isomer_2_OHA_DH_cat_dom"/>
</dbReference>
<feature type="domain" description="D-isomer specific 2-hydroxyacid dehydrogenase NAD-binding" evidence="6">
    <location>
        <begin position="107"/>
        <end position="304"/>
    </location>
</feature>
<dbReference type="GO" id="GO:0008720">
    <property type="term" value="F:D-lactate dehydrogenase (NAD+) activity"/>
    <property type="evidence" value="ECO:0007669"/>
    <property type="project" value="TreeGrafter"/>
</dbReference>
<dbReference type="InterPro" id="IPR029753">
    <property type="entry name" value="D-isomer_DH_CS"/>
</dbReference>
<dbReference type="Gene3D" id="3.40.50.720">
    <property type="entry name" value="NAD(P)-binding Rossmann-like Domain"/>
    <property type="match status" value="2"/>
</dbReference>
<comment type="caution">
    <text evidence="8">The sequence shown here is derived from an EMBL/GenBank/DDBJ whole genome shotgun (WGS) entry which is preliminary data.</text>
</comment>
<evidence type="ECO:0000256" key="2">
    <source>
        <dbReference type="ARBA" id="ARBA00023002"/>
    </source>
</evidence>
<evidence type="ECO:0000313" key="7">
    <source>
        <dbReference type="EMBL" id="MBB2187996.1"/>
    </source>
</evidence>
<evidence type="ECO:0000256" key="1">
    <source>
        <dbReference type="ARBA" id="ARBA00005854"/>
    </source>
</evidence>
<dbReference type="Proteomes" id="UP000562982">
    <property type="component" value="Unassembled WGS sequence"/>
</dbReference>
<evidence type="ECO:0000259" key="6">
    <source>
        <dbReference type="Pfam" id="PF02826"/>
    </source>
</evidence>
<dbReference type="GO" id="GO:0004617">
    <property type="term" value="F:phosphoglycerate dehydrogenase activity"/>
    <property type="evidence" value="ECO:0007669"/>
    <property type="project" value="UniProtKB-ARBA"/>
</dbReference>
<dbReference type="Pfam" id="PF02826">
    <property type="entry name" value="2-Hacid_dh_C"/>
    <property type="match status" value="1"/>
</dbReference>
<dbReference type="GO" id="GO:0047545">
    <property type="term" value="F:(S)-2-hydroxyglutarate dehydrogenase activity"/>
    <property type="evidence" value="ECO:0007669"/>
    <property type="project" value="UniProtKB-ARBA"/>
</dbReference>
<feature type="domain" description="D-isomer specific 2-hydroxyacid dehydrogenase catalytic" evidence="5">
    <location>
        <begin position="12"/>
        <end position="333"/>
    </location>
</feature>
<keyword evidence="9" id="KW-1185">Reference proteome</keyword>
<dbReference type="SUPFAM" id="SSF52283">
    <property type="entry name" value="Formate/glycerate dehydrogenase catalytic domain-like"/>
    <property type="match status" value="1"/>
</dbReference>
<dbReference type="SUPFAM" id="SSF51735">
    <property type="entry name" value="NAD(P)-binding Rossmann-fold domains"/>
    <property type="match status" value="1"/>
</dbReference>
<dbReference type="EMBL" id="JABEQI010000013">
    <property type="protein sequence ID" value="MBB2187996.1"/>
    <property type="molecule type" value="Genomic_DNA"/>
</dbReference>
<dbReference type="GO" id="GO:0006564">
    <property type="term" value="P:L-serine biosynthetic process"/>
    <property type="evidence" value="ECO:0007669"/>
    <property type="project" value="UniProtKB-ARBA"/>
</dbReference>
<dbReference type="PANTHER" id="PTHR43026:SF1">
    <property type="entry name" value="2-HYDROXYACID DEHYDROGENASE HOMOLOG 1-RELATED"/>
    <property type="match status" value="1"/>
</dbReference>
<evidence type="ECO:0000256" key="4">
    <source>
        <dbReference type="RuleBase" id="RU003719"/>
    </source>
</evidence>
<evidence type="ECO:0000313" key="10">
    <source>
        <dbReference type="Proteomes" id="UP000562982"/>
    </source>
</evidence>
<keyword evidence="3" id="KW-0520">NAD</keyword>
<evidence type="ECO:0000313" key="8">
    <source>
        <dbReference type="EMBL" id="RDI36297.1"/>
    </source>
</evidence>
<dbReference type="Pfam" id="PF00389">
    <property type="entry name" value="2-Hacid_dh"/>
    <property type="match status" value="1"/>
</dbReference>
<dbReference type="PROSITE" id="PS00670">
    <property type="entry name" value="D_2_HYDROXYACID_DH_2"/>
    <property type="match status" value="1"/>
</dbReference>
<gene>
    <name evidence="8" type="ORF">C7453_11181</name>
    <name evidence="7" type="ORF">HLH32_16775</name>
</gene>